<dbReference type="InterPro" id="IPR023796">
    <property type="entry name" value="Serpin_dom"/>
</dbReference>
<dbReference type="AlphaFoldDB" id="A0A915I1F8"/>
<comment type="similarity">
    <text evidence="1 2">Belongs to the serpin family.</text>
</comment>
<dbReference type="OMA" id="IYRSERT"/>
<dbReference type="Proteomes" id="UP000887565">
    <property type="component" value="Unplaced"/>
</dbReference>
<evidence type="ECO:0000313" key="4">
    <source>
        <dbReference type="Proteomes" id="UP000887565"/>
    </source>
</evidence>
<dbReference type="Pfam" id="PF00079">
    <property type="entry name" value="Serpin"/>
    <property type="match status" value="2"/>
</dbReference>
<evidence type="ECO:0000259" key="3">
    <source>
        <dbReference type="SMART" id="SM00093"/>
    </source>
</evidence>
<proteinExistence type="inferred from homology"/>
<dbReference type="InterPro" id="IPR000215">
    <property type="entry name" value="Serpin_fam"/>
</dbReference>
<evidence type="ECO:0000256" key="1">
    <source>
        <dbReference type="ARBA" id="ARBA00009500"/>
    </source>
</evidence>
<protein>
    <submittedName>
        <fullName evidence="5">Serpin domain-containing protein</fullName>
    </submittedName>
</protein>
<dbReference type="PANTHER" id="PTHR11461:SF211">
    <property type="entry name" value="GH10112P-RELATED"/>
    <property type="match status" value="1"/>
</dbReference>
<reference evidence="5" key="1">
    <citation type="submission" date="2022-11" db="UniProtKB">
        <authorList>
            <consortium name="WormBaseParasite"/>
        </authorList>
    </citation>
    <scope>IDENTIFICATION</scope>
</reference>
<dbReference type="WBParaSite" id="nRc.2.0.1.t07963-RA">
    <property type="protein sequence ID" value="nRc.2.0.1.t07963-RA"/>
    <property type="gene ID" value="nRc.2.0.1.g07963"/>
</dbReference>
<dbReference type="GO" id="GO:0004867">
    <property type="term" value="F:serine-type endopeptidase inhibitor activity"/>
    <property type="evidence" value="ECO:0007669"/>
    <property type="project" value="InterPro"/>
</dbReference>
<evidence type="ECO:0000313" key="5">
    <source>
        <dbReference type="WBParaSite" id="nRc.2.0.1.t07963-RA"/>
    </source>
</evidence>
<dbReference type="SUPFAM" id="SSF56574">
    <property type="entry name" value="Serpins"/>
    <property type="match status" value="1"/>
</dbReference>
<accession>A0A915I1F8</accession>
<organism evidence="4 5">
    <name type="scientific">Romanomermis culicivorax</name>
    <name type="common">Nematode worm</name>
    <dbReference type="NCBI Taxonomy" id="13658"/>
    <lineage>
        <taxon>Eukaryota</taxon>
        <taxon>Metazoa</taxon>
        <taxon>Ecdysozoa</taxon>
        <taxon>Nematoda</taxon>
        <taxon>Enoplea</taxon>
        <taxon>Dorylaimia</taxon>
        <taxon>Mermithida</taxon>
        <taxon>Mermithoidea</taxon>
        <taxon>Mermithidae</taxon>
        <taxon>Romanomermis</taxon>
    </lineage>
</organism>
<dbReference type="SMART" id="SM00093">
    <property type="entry name" value="SERPIN"/>
    <property type="match status" value="1"/>
</dbReference>
<dbReference type="PANTHER" id="PTHR11461">
    <property type="entry name" value="SERINE PROTEASE INHIBITOR, SERPIN"/>
    <property type="match status" value="1"/>
</dbReference>
<dbReference type="GO" id="GO:0005615">
    <property type="term" value="C:extracellular space"/>
    <property type="evidence" value="ECO:0007669"/>
    <property type="project" value="InterPro"/>
</dbReference>
<evidence type="ECO:0000256" key="2">
    <source>
        <dbReference type="RuleBase" id="RU000411"/>
    </source>
</evidence>
<dbReference type="InterPro" id="IPR042178">
    <property type="entry name" value="Serpin_sf_1"/>
</dbReference>
<dbReference type="Gene3D" id="3.30.497.10">
    <property type="entry name" value="Antithrombin, subunit I, domain 2"/>
    <property type="match status" value="2"/>
</dbReference>
<dbReference type="InterPro" id="IPR036186">
    <property type="entry name" value="Serpin_sf"/>
</dbReference>
<feature type="domain" description="Serpin" evidence="3">
    <location>
        <begin position="64"/>
        <end position="263"/>
    </location>
</feature>
<name>A0A915I1F8_ROMCU</name>
<sequence>MNEIYRSERTRTKLDNMFPWHFSMQDLCSPFFGFSDRCDISLHKESMQTSDNNDLSRVISDFVVASLKTPQLLDGFYFENKIFSPISMILCLSMVYSGSTGDTKSEMTTIVYKNLRNEENFYQYIQRFLSKMDETDGANFTLDLLNSILVQQNVNVSVAFSEKLTKNFRTQIYGVNFADERARSNINRYVDEATKGKIGGDFLGPGSVTVPKFKLKSKIDLKNLLIKLGVKKLFDPRSADLSPIDGTRTLYASDAQHSASIEV</sequence>
<keyword evidence="4" id="KW-1185">Reference proteome</keyword>